<sequence>MYRPDRRRLAALFRALRADIHPPKYPSPPASVQQSGQCFHAWNLVTVTSWSVRISAHARPPAAGCQFNRAGGPHFEVF</sequence>
<proteinExistence type="predicted"/>
<reference evidence="1" key="1">
    <citation type="journal article" date="2014" name="Nat. Commun.">
        <title>Multiple recent horizontal transfers of a large genomic region in cheese making fungi.</title>
        <authorList>
            <person name="Cheeseman K."/>
            <person name="Ropars J."/>
            <person name="Renault P."/>
            <person name="Dupont J."/>
            <person name="Gouzy J."/>
            <person name="Branca A."/>
            <person name="Abraham A.L."/>
            <person name="Ceppi M."/>
            <person name="Conseiller E."/>
            <person name="Debuchy R."/>
            <person name="Malagnac F."/>
            <person name="Goarin A."/>
            <person name="Silar P."/>
            <person name="Lacoste S."/>
            <person name="Sallet E."/>
            <person name="Bensimon A."/>
            <person name="Giraud T."/>
            <person name="Brygoo Y."/>
        </authorList>
    </citation>
    <scope>NUCLEOTIDE SEQUENCE [LARGE SCALE GENOMIC DNA]</scope>
    <source>
        <strain evidence="1">FM164</strain>
    </source>
</reference>
<accession>W6QGF2</accession>
<gene>
    <name evidence="1" type="ORF">PROQFM164_S03g001783</name>
</gene>
<name>W6QGF2_PENRF</name>
<keyword evidence="2" id="KW-1185">Reference proteome</keyword>
<evidence type="ECO:0000313" key="2">
    <source>
        <dbReference type="Proteomes" id="UP000030686"/>
    </source>
</evidence>
<protein>
    <submittedName>
        <fullName evidence="1">Genomic scaffold, ProqFM164S03</fullName>
    </submittedName>
</protein>
<dbReference type="Proteomes" id="UP000030686">
    <property type="component" value="Unassembled WGS sequence"/>
</dbReference>
<organism evidence="1 2">
    <name type="scientific">Penicillium roqueforti (strain FM164)</name>
    <dbReference type="NCBI Taxonomy" id="1365484"/>
    <lineage>
        <taxon>Eukaryota</taxon>
        <taxon>Fungi</taxon>
        <taxon>Dikarya</taxon>
        <taxon>Ascomycota</taxon>
        <taxon>Pezizomycotina</taxon>
        <taxon>Eurotiomycetes</taxon>
        <taxon>Eurotiomycetidae</taxon>
        <taxon>Eurotiales</taxon>
        <taxon>Aspergillaceae</taxon>
        <taxon>Penicillium</taxon>
    </lineage>
</organism>
<dbReference type="EMBL" id="HG792017">
    <property type="protein sequence ID" value="CDM35056.1"/>
    <property type="molecule type" value="Genomic_DNA"/>
</dbReference>
<dbReference type="AlphaFoldDB" id="W6QGF2"/>
<evidence type="ECO:0000313" key="1">
    <source>
        <dbReference type="EMBL" id="CDM35056.1"/>
    </source>
</evidence>